<feature type="region of interest" description="Disordered" evidence="1">
    <location>
        <begin position="81"/>
        <end position="134"/>
    </location>
</feature>
<evidence type="ECO:0000313" key="3">
    <source>
        <dbReference type="EMBL" id="EEQ41258.1"/>
    </source>
</evidence>
<feature type="region of interest" description="Disordered" evidence="1">
    <location>
        <begin position="155"/>
        <end position="213"/>
    </location>
</feature>
<sequence length="266" mass="29440">MSKYVLDWPTLSVSWGPIDMLERTSSAGCTWAFASMALAVLAIHVVVFALHSSMDMGVYHQTAPYHHDGLWPLRTAQCRQRRASSRQGSYGSSMRAYSSPDRSTKIEPRRNRAAPATRARQTTSPMRTGRRAIKPMPKRSCAVVKAANAGVLSDAGTNGVRRRSPTLGLRGKRANGRGSDAAAVGSDWLAPADEDEDVGARRKLENPRKTMDNAEGGKRMNGCWMNGCWRYGCRRFGCSGSSRWWGGHGRCVEMWIRKWSMLSGEK</sequence>
<protein>
    <submittedName>
        <fullName evidence="3">Uncharacterized protein</fullName>
    </submittedName>
</protein>
<proteinExistence type="predicted"/>
<feature type="compositionally biased region" description="Low complexity" evidence="1">
    <location>
        <begin position="113"/>
        <end position="125"/>
    </location>
</feature>
<reference evidence="3 4" key="1">
    <citation type="journal article" date="2009" name="Nature">
        <title>Evolution of pathogenicity and sexual reproduction in eight Candida genomes.</title>
        <authorList>
            <person name="Butler G."/>
            <person name="Rasmussen M.D."/>
            <person name="Lin M.F."/>
            <person name="Santos M.A."/>
            <person name="Sakthikumar S."/>
            <person name="Munro C.A."/>
            <person name="Rheinbay E."/>
            <person name="Grabherr M."/>
            <person name="Forche A."/>
            <person name="Reedy J.L."/>
            <person name="Agrafioti I."/>
            <person name="Arnaud M.B."/>
            <person name="Bates S."/>
            <person name="Brown A.J."/>
            <person name="Brunke S."/>
            <person name="Costanzo M.C."/>
            <person name="Fitzpatrick D.A."/>
            <person name="de Groot P.W."/>
            <person name="Harris D."/>
            <person name="Hoyer L.L."/>
            <person name="Hube B."/>
            <person name="Klis F.M."/>
            <person name="Kodira C."/>
            <person name="Lennard N."/>
            <person name="Logue M.E."/>
            <person name="Martin R."/>
            <person name="Neiman A.M."/>
            <person name="Nikolaou E."/>
            <person name="Quail M.A."/>
            <person name="Quinn J."/>
            <person name="Santos M.C."/>
            <person name="Schmitzberger F.F."/>
            <person name="Sherlock G."/>
            <person name="Shah P."/>
            <person name="Silverstein K.A."/>
            <person name="Skrzypek M.S."/>
            <person name="Soll D."/>
            <person name="Staggs R."/>
            <person name="Stansfield I."/>
            <person name="Stumpf M.P."/>
            <person name="Sudbery P.E."/>
            <person name="Srikantha T."/>
            <person name="Zeng Q."/>
            <person name="Berman J."/>
            <person name="Berriman M."/>
            <person name="Heitman J."/>
            <person name="Gow N.A."/>
            <person name="Lorenz M.C."/>
            <person name="Birren B.W."/>
            <person name="Kellis M."/>
            <person name="Cuomo C.A."/>
        </authorList>
    </citation>
    <scope>NUCLEOTIDE SEQUENCE [LARGE SCALE GENOMIC DNA]</scope>
    <source>
        <strain evidence="3 4">ATCC 42720</strain>
    </source>
</reference>
<feature type="compositionally biased region" description="Basic and acidic residues" evidence="1">
    <location>
        <begin position="198"/>
        <end position="213"/>
    </location>
</feature>
<dbReference type="InParanoid" id="C4YB95"/>
<dbReference type="EMBL" id="CH408082">
    <property type="protein sequence ID" value="EEQ41258.1"/>
    <property type="molecule type" value="Genomic_DNA"/>
</dbReference>
<feature type="transmembrane region" description="Helical" evidence="2">
    <location>
        <begin position="30"/>
        <end position="50"/>
    </location>
</feature>
<keyword evidence="2" id="KW-0472">Membrane</keyword>
<evidence type="ECO:0000256" key="1">
    <source>
        <dbReference type="SAM" id="MobiDB-lite"/>
    </source>
</evidence>
<keyword evidence="2" id="KW-1133">Transmembrane helix</keyword>
<feature type="compositionally biased region" description="Basic residues" evidence="1">
    <location>
        <begin position="160"/>
        <end position="175"/>
    </location>
</feature>
<keyword evidence="2" id="KW-0812">Transmembrane</keyword>
<name>C4YB95_CLAL4</name>
<accession>C4YB95</accession>
<dbReference type="HOGENOM" id="CLU_1045875_0_0_1"/>
<evidence type="ECO:0000313" key="4">
    <source>
        <dbReference type="Proteomes" id="UP000007703"/>
    </source>
</evidence>
<organism evidence="3 4">
    <name type="scientific">Clavispora lusitaniae (strain ATCC 42720)</name>
    <name type="common">Yeast</name>
    <name type="synonym">Candida lusitaniae</name>
    <dbReference type="NCBI Taxonomy" id="306902"/>
    <lineage>
        <taxon>Eukaryota</taxon>
        <taxon>Fungi</taxon>
        <taxon>Dikarya</taxon>
        <taxon>Ascomycota</taxon>
        <taxon>Saccharomycotina</taxon>
        <taxon>Pichiomycetes</taxon>
        <taxon>Metschnikowiaceae</taxon>
        <taxon>Clavispora</taxon>
    </lineage>
</organism>
<gene>
    <name evidence="3" type="ORF">CLUG_05387</name>
</gene>
<feature type="compositionally biased region" description="Low complexity" evidence="1">
    <location>
        <begin position="85"/>
        <end position="95"/>
    </location>
</feature>
<dbReference type="VEuPathDB" id="FungiDB:CLUG_05387"/>
<dbReference type="AlphaFoldDB" id="C4YB95"/>
<dbReference type="KEGG" id="clu:CLUG_05387"/>
<evidence type="ECO:0000256" key="2">
    <source>
        <dbReference type="SAM" id="Phobius"/>
    </source>
</evidence>
<dbReference type="Proteomes" id="UP000007703">
    <property type="component" value="Unassembled WGS sequence"/>
</dbReference>